<keyword evidence="2" id="KW-1185">Reference proteome</keyword>
<gene>
    <name evidence="1" type="ORF">NCGR_LOCUS49283</name>
</gene>
<evidence type="ECO:0000313" key="1">
    <source>
        <dbReference type="EMBL" id="CAD6265978.1"/>
    </source>
</evidence>
<protein>
    <submittedName>
        <fullName evidence="1">Uncharacterized protein</fullName>
    </submittedName>
</protein>
<sequence length="163" mass="17318">MEAASGLRGDGVEEAAPGLRGVEAGLGAARAGVLAMERRVSLASGRAGGRAARVRHHGVGATHTCCLLVWTMATGIGGVATGFSVRPSPDTLVPRSGGFLVAVLRLWRGSCLQLVSWWWRPSRLLKRQVSSADEDGQVEVLMQCLQGTTVGSWRATVWWAVRQ</sequence>
<dbReference type="EMBL" id="CAJGYO010000013">
    <property type="protein sequence ID" value="CAD6265978.1"/>
    <property type="molecule type" value="Genomic_DNA"/>
</dbReference>
<name>A0A811R7K9_9POAL</name>
<reference evidence="1" key="1">
    <citation type="submission" date="2020-10" db="EMBL/GenBank/DDBJ databases">
        <authorList>
            <person name="Han B."/>
            <person name="Lu T."/>
            <person name="Zhao Q."/>
            <person name="Huang X."/>
            <person name="Zhao Y."/>
        </authorList>
    </citation>
    <scope>NUCLEOTIDE SEQUENCE</scope>
</reference>
<organism evidence="1 2">
    <name type="scientific">Miscanthus lutarioriparius</name>
    <dbReference type="NCBI Taxonomy" id="422564"/>
    <lineage>
        <taxon>Eukaryota</taxon>
        <taxon>Viridiplantae</taxon>
        <taxon>Streptophyta</taxon>
        <taxon>Embryophyta</taxon>
        <taxon>Tracheophyta</taxon>
        <taxon>Spermatophyta</taxon>
        <taxon>Magnoliopsida</taxon>
        <taxon>Liliopsida</taxon>
        <taxon>Poales</taxon>
        <taxon>Poaceae</taxon>
        <taxon>PACMAD clade</taxon>
        <taxon>Panicoideae</taxon>
        <taxon>Andropogonodae</taxon>
        <taxon>Andropogoneae</taxon>
        <taxon>Saccharinae</taxon>
        <taxon>Miscanthus</taxon>
    </lineage>
</organism>
<evidence type="ECO:0000313" key="2">
    <source>
        <dbReference type="Proteomes" id="UP000604825"/>
    </source>
</evidence>
<dbReference type="AlphaFoldDB" id="A0A811R7K9"/>
<proteinExistence type="predicted"/>
<dbReference type="Proteomes" id="UP000604825">
    <property type="component" value="Unassembled WGS sequence"/>
</dbReference>
<comment type="caution">
    <text evidence="1">The sequence shown here is derived from an EMBL/GenBank/DDBJ whole genome shotgun (WGS) entry which is preliminary data.</text>
</comment>
<accession>A0A811R7K9</accession>